<evidence type="ECO:0000313" key="21">
    <source>
        <dbReference type="EMBL" id="CAH0109048.1"/>
    </source>
</evidence>
<keyword evidence="7" id="KW-0227">DNA damage</keyword>
<evidence type="ECO:0000256" key="10">
    <source>
        <dbReference type="ARBA" id="ARBA00022840"/>
    </source>
</evidence>
<keyword evidence="8" id="KW-0378">Hydrolase</keyword>
<evidence type="ECO:0000259" key="20">
    <source>
        <dbReference type="PROSITE" id="PS51193"/>
    </source>
</evidence>
<evidence type="ECO:0000256" key="4">
    <source>
        <dbReference type="ARBA" id="ARBA00022485"/>
    </source>
</evidence>
<gene>
    <name evidence="21" type="ORF">DGAL_LOCUS12509</name>
</gene>
<keyword evidence="5" id="KW-0479">Metal-binding</keyword>
<keyword evidence="12" id="KW-0411">Iron-sulfur</keyword>
<evidence type="ECO:0000256" key="15">
    <source>
        <dbReference type="ARBA" id="ARBA00023242"/>
    </source>
</evidence>
<dbReference type="Pfam" id="PF13307">
    <property type="entry name" value="Helicase_C_2"/>
    <property type="match status" value="1"/>
</dbReference>
<dbReference type="InterPro" id="IPR013020">
    <property type="entry name" value="Rad3/Chl1-like"/>
</dbReference>
<evidence type="ECO:0000259" key="19">
    <source>
        <dbReference type="PROSITE" id="PS50174"/>
    </source>
</evidence>
<evidence type="ECO:0000256" key="14">
    <source>
        <dbReference type="ARBA" id="ARBA00023235"/>
    </source>
</evidence>
<dbReference type="Pfam" id="PF01585">
    <property type="entry name" value="G-patch"/>
    <property type="match status" value="1"/>
</dbReference>
<dbReference type="InterPro" id="IPR010614">
    <property type="entry name" value="RAD3-like_helicase_DEAD"/>
</dbReference>
<comment type="cofactor">
    <cofactor evidence="1">
        <name>[4Fe-4S] cluster</name>
        <dbReference type="ChEBI" id="CHEBI:49883"/>
    </cofactor>
</comment>
<evidence type="ECO:0000313" key="22">
    <source>
        <dbReference type="Proteomes" id="UP000789390"/>
    </source>
</evidence>
<dbReference type="InterPro" id="IPR006555">
    <property type="entry name" value="ATP-dep_Helicase_C"/>
</dbReference>
<keyword evidence="10" id="KW-0067">ATP-binding</keyword>
<dbReference type="InterPro" id="IPR014013">
    <property type="entry name" value="Helic_SF1/SF2_ATP-bd_DinG/Rad3"/>
</dbReference>
<keyword evidence="22" id="KW-1185">Reference proteome</keyword>
<dbReference type="EMBL" id="CAKKLH010000290">
    <property type="protein sequence ID" value="CAH0109048.1"/>
    <property type="molecule type" value="Genomic_DNA"/>
</dbReference>
<proteinExistence type="inferred from homology"/>
<comment type="caution">
    <text evidence="21">The sequence shown here is derived from an EMBL/GenBank/DDBJ whole genome shotgun (WGS) entry which is preliminary data.</text>
</comment>
<evidence type="ECO:0000256" key="5">
    <source>
        <dbReference type="ARBA" id="ARBA00022723"/>
    </source>
</evidence>
<dbReference type="GO" id="GO:0046872">
    <property type="term" value="F:metal ion binding"/>
    <property type="evidence" value="ECO:0007669"/>
    <property type="project" value="UniProtKB-KW"/>
</dbReference>
<name>A0A8J2W8N3_9CRUS</name>
<dbReference type="OrthoDB" id="19182at2759"/>
<dbReference type="InterPro" id="IPR000467">
    <property type="entry name" value="G_patch_dom"/>
</dbReference>
<comment type="subcellular location">
    <subcellularLocation>
        <location evidence="2">Nucleus</location>
    </subcellularLocation>
</comment>
<keyword evidence="4" id="KW-0004">4Fe-4S</keyword>
<reference evidence="21" key="1">
    <citation type="submission" date="2021-11" db="EMBL/GenBank/DDBJ databases">
        <authorList>
            <person name="Schell T."/>
        </authorList>
    </citation>
    <scope>NUCLEOTIDE SEQUENCE</scope>
    <source>
        <strain evidence="21">M5</strain>
    </source>
</reference>
<dbReference type="GO" id="GO:0016818">
    <property type="term" value="F:hydrolase activity, acting on acid anhydrides, in phosphorus-containing anhydrides"/>
    <property type="evidence" value="ECO:0007669"/>
    <property type="project" value="InterPro"/>
</dbReference>
<evidence type="ECO:0000256" key="17">
    <source>
        <dbReference type="ARBA" id="ARBA00048954"/>
    </source>
</evidence>
<dbReference type="SUPFAM" id="SSF52540">
    <property type="entry name" value="P-loop containing nucleoside triphosphate hydrolases"/>
    <property type="match status" value="1"/>
</dbReference>
<dbReference type="CDD" id="cd18788">
    <property type="entry name" value="SF2_C_XPD"/>
    <property type="match status" value="1"/>
</dbReference>
<dbReference type="PROSITE" id="PS51193">
    <property type="entry name" value="HELICASE_ATP_BIND_2"/>
    <property type="match status" value="1"/>
</dbReference>
<evidence type="ECO:0000256" key="7">
    <source>
        <dbReference type="ARBA" id="ARBA00022763"/>
    </source>
</evidence>
<dbReference type="GO" id="GO:0005634">
    <property type="term" value="C:nucleus"/>
    <property type="evidence" value="ECO:0007669"/>
    <property type="project" value="UniProtKB-SubCell"/>
</dbReference>
<dbReference type="SMART" id="SM00491">
    <property type="entry name" value="HELICc2"/>
    <property type="match status" value="1"/>
</dbReference>
<keyword evidence="15" id="KW-0539">Nucleus</keyword>
<dbReference type="GO" id="GO:0006289">
    <property type="term" value="P:nucleotide-excision repair"/>
    <property type="evidence" value="ECO:0007669"/>
    <property type="project" value="TreeGrafter"/>
</dbReference>
<dbReference type="PANTHER" id="PTHR11472:SF47">
    <property type="entry name" value="FANCONI ANEMIA GROUP J PROTEIN"/>
    <property type="match status" value="1"/>
</dbReference>
<organism evidence="21 22">
    <name type="scientific">Daphnia galeata</name>
    <dbReference type="NCBI Taxonomy" id="27404"/>
    <lineage>
        <taxon>Eukaryota</taxon>
        <taxon>Metazoa</taxon>
        <taxon>Ecdysozoa</taxon>
        <taxon>Arthropoda</taxon>
        <taxon>Crustacea</taxon>
        <taxon>Branchiopoda</taxon>
        <taxon>Diplostraca</taxon>
        <taxon>Cladocera</taxon>
        <taxon>Anomopoda</taxon>
        <taxon>Daphniidae</taxon>
        <taxon>Daphnia</taxon>
    </lineage>
</organism>
<feature type="domain" description="G-patch" evidence="19">
    <location>
        <begin position="1"/>
        <end position="36"/>
    </location>
</feature>
<dbReference type="GO" id="GO:0043139">
    <property type="term" value="F:5'-3' DNA helicase activity"/>
    <property type="evidence" value="ECO:0007669"/>
    <property type="project" value="UniProtKB-EC"/>
</dbReference>
<dbReference type="InterPro" id="IPR027417">
    <property type="entry name" value="P-loop_NTPase"/>
</dbReference>
<protein>
    <recommendedName>
        <fullName evidence="16">DNA 5'-3' helicase</fullName>
        <ecNumber evidence="16">5.6.2.3</ecNumber>
    </recommendedName>
    <alternativeName>
        <fullName evidence="18">DNA 5'-3' helicase FANCJ</fullName>
    </alternativeName>
</protein>
<dbReference type="FunFam" id="3.40.50.300:FF:000731">
    <property type="entry name" value="Fanconi anemia group J protein homolog"/>
    <property type="match status" value="1"/>
</dbReference>
<evidence type="ECO:0000256" key="11">
    <source>
        <dbReference type="ARBA" id="ARBA00023004"/>
    </source>
</evidence>
<comment type="similarity">
    <text evidence="3">Belongs to the DEAD box helicase family. DEAH subfamily.</text>
</comment>
<keyword evidence="6" id="KW-0547">Nucleotide-binding</keyword>
<evidence type="ECO:0000256" key="6">
    <source>
        <dbReference type="ARBA" id="ARBA00022741"/>
    </source>
</evidence>
<dbReference type="Gene3D" id="3.40.50.300">
    <property type="entry name" value="P-loop containing nucleotide triphosphate hydrolases"/>
    <property type="match status" value="2"/>
</dbReference>
<keyword evidence="11" id="KW-0408">Iron</keyword>
<accession>A0A8J2W8N3</accession>
<dbReference type="Proteomes" id="UP000789390">
    <property type="component" value="Unassembled WGS sequence"/>
</dbReference>
<dbReference type="SMART" id="SM00488">
    <property type="entry name" value="DEXDc2"/>
    <property type="match status" value="1"/>
</dbReference>
<dbReference type="PANTHER" id="PTHR11472">
    <property type="entry name" value="DNA REPAIR DEAD HELICASE RAD3/XP-D SUBFAMILY MEMBER"/>
    <property type="match status" value="1"/>
</dbReference>
<dbReference type="GO" id="GO:0003677">
    <property type="term" value="F:DNA binding"/>
    <property type="evidence" value="ECO:0007669"/>
    <property type="project" value="InterPro"/>
</dbReference>
<comment type="catalytic activity">
    <reaction evidence="17">
        <text>ATP + H2O = ADP + phosphate + H(+)</text>
        <dbReference type="Rhea" id="RHEA:13065"/>
        <dbReference type="ChEBI" id="CHEBI:15377"/>
        <dbReference type="ChEBI" id="CHEBI:15378"/>
        <dbReference type="ChEBI" id="CHEBI:30616"/>
        <dbReference type="ChEBI" id="CHEBI:43474"/>
        <dbReference type="ChEBI" id="CHEBI:456216"/>
        <dbReference type="EC" id="5.6.2.3"/>
    </reaction>
</comment>
<dbReference type="InterPro" id="IPR006554">
    <property type="entry name" value="Helicase-like_DEXD_c2"/>
</dbReference>
<evidence type="ECO:0000256" key="9">
    <source>
        <dbReference type="ARBA" id="ARBA00022806"/>
    </source>
</evidence>
<dbReference type="FunFam" id="3.40.50.300:FF:006038">
    <property type="entry name" value="Uncharacterized protein"/>
    <property type="match status" value="1"/>
</dbReference>
<dbReference type="NCBIfam" id="TIGR00604">
    <property type="entry name" value="rad3"/>
    <property type="match status" value="1"/>
</dbReference>
<feature type="domain" description="Helicase ATP-binding" evidence="20">
    <location>
        <begin position="1"/>
        <end position="244"/>
    </location>
</feature>
<dbReference type="GO" id="GO:0005524">
    <property type="term" value="F:ATP binding"/>
    <property type="evidence" value="ECO:0007669"/>
    <property type="project" value="UniProtKB-KW"/>
</dbReference>
<dbReference type="EC" id="5.6.2.3" evidence="16"/>
<evidence type="ECO:0000256" key="12">
    <source>
        <dbReference type="ARBA" id="ARBA00023014"/>
    </source>
</evidence>
<dbReference type="GO" id="GO:0051539">
    <property type="term" value="F:4 iron, 4 sulfur cluster binding"/>
    <property type="evidence" value="ECO:0007669"/>
    <property type="project" value="UniProtKB-KW"/>
</dbReference>
<keyword evidence="14" id="KW-0413">Isomerase</keyword>
<dbReference type="AlphaFoldDB" id="A0A8J2W8N3"/>
<evidence type="ECO:0000256" key="8">
    <source>
        <dbReference type="ARBA" id="ARBA00022801"/>
    </source>
</evidence>
<evidence type="ECO:0000256" key="2">
    <source>
        <dbReference type="ARBA" id="ARBA00004123"/>
    </source>
</evidence>
<keyword evidence="9" id="KW-0347">Helicase</keyword>
<evidence type="ECO:0000256" key="3">
    <source>
        <dbReference type="ARBA" id="ARBA00008792"/>
    </source>
</evidence>
<keyword evidence="13" id="KW-0234">DNA repair</keyword>
<evidence type="ECO:0000256" key="18">
    <source>
        <dbReference type="ARBA" id="ARBA00082714"/>
    </source>
</evidence>
<sequence length="773" mass="86985">MGYQPGKGLGKNLQGRVQPVDAQFLVEGKGLGYGSVSGFVPKIFFGTRTHKQINQMVKEFRRTAYCKTRMTVLGSREHTCIHPEVSRSFNKSEGCQQLNDMLSESNPGCQYRTRGIEMLSKHVYGYDNGWDIEDLVGLGQKLQRCPYYASRDLMEQAEIIFVPYNYLIDPAVRKRMKIPIEDNIIILDEAHNIEDSARAAGSGTFLQEDFQLALIDCEKVLQIPATDRKSRDRLHQIGKLAKFSSYMMNFMDNTGKNVFDDETIMTGKELVEKFTVENYGPNILAEISFVVEVIFNEQNGGRSSGTSPIKVEEGEEKVESDSKLIDTKLHLLAKTRATLEDFLMIVNLMVGDEQTHLDDYQVAIVRSKKRNMKIEASNGFNSQSQWTYALKLWCLNPAIVLKQVRESTRSIVVTSGTLSPLDSYASELGIDFMITLEANHVIPANRVWIASISQGPKNTILNGSYKTTSSFEYQDELGRVMLSVCQTIPHGVLCFLPSYSLLEKFVARWQDTGLWQQLSTVKTLVCESRDSYAFEETLKDFYSAIEDSQRSLNSSLNSSGEEIIDGCQNKRKEGTPSGALMLAVCRGKVSEGLDFTDNNARAVVCVGIPFPYLKDKQVELKRKYNDKKSTCSALLKGSEWYEIQAFRALNQALGRCIRHKGDWGAILLVDDRFAKRPRYVKQLSKWVRASIRHYDKFSPMLHYLSQFTNGLVKEDAAALLAVQQQALLQSPQEAILSIRNISIASPPSSVRPKNALSTAIPEFVEDNSLTRSS</sequence>
<evidence type="ECO:0000256" key="16">
    <source>
        <dbReference type="ARBA" id="ARBA00044969"/>
    </source>
</evidence>
<dbReference type="PROSITE" id="PS50174">
    <property type="entry name" value="G_PATCH"/>
    <property type="match status" value="1"/>
</dbReference>
<evidence type="ECO:0000256" key="13">
    <source>
        <dbReference type="ARBA" id="ARBA00023204"/>
    </source>
</evidence>
<dbReference type="GO" id="GO:1990918">
    <property type="term" value="P:double-strand break repair involved in meiotic recombination"/>
    <property type="evidence" value="ECO:0007669"/>
    <property type="project" value="TreeGrafter"/>
</dbReference>
<dbReference type="InterPro" id="IPR045028">
    <property type="entry name" value="DinG/Rad3-like"/>
</dbReference>
<evidence type="ECO:0000256" key="1">
    <source>
        <dbReference type="ARBA" id="ARBA00001966"/>
    </source>
</evidence>
<dbReference type="Pfam" id="PF06733">
    <property type="entry name" value="DEAD_2"/>
    <property type="match status" value="1"/>
</dbReference>